<proteinExistence type="predicted"/>
<gene>
    <name evidence="1" type="ORF">GJQ55_10350</name>
</gene>
<name>A0A9E8FLR7_9GAMM</name>
<protein>
    <submittedName>
        <fullName evidence="1">Uncharacterized protein</fullName>
    </submittedName>
</protein>
<reference evidence="1 2" key="1">
    <citation type="submission" date="2019-11" db="EMBL/GenBank/DDBJ databases">
        <title>Venatorbacter sp. nov. a predator of Campylobacter and other Gram-negative bacteria.</title>
        <authorList>
            <person name="Saeedi A."/>
            <person name="Cummings N.J."/>
            <person name="Connerton I.F."/>
            <person name="Connerton P.L."/>
        </authorList>
    </citation>
    <scope>NUCLEOTIDE SEQUENCE [LARGE SCALE GENOMIC DNA]</scope>
    <source>
        <strain evidence="1">XL5</strain>
    </source>
</reference>
<dbReference type="KEGG" id="vcw:GJQ55_10350"/>
<accession>A0A9E8FLR7</accession>
<dbReference type="EMBL" id="CP046056">
    <property type="protein sequence ID" value="QQD24844.1"/>
    <property type="molecule type" value="Genomic_DNA"/>
</dbReference>
<dbReference type="RefSeq" id="WP_228344904.1">
    <property type="nucleotide sequence ID" value="NZ_CP045550.1"/>
</dbReference>
<organism evidence="1 2">
    <name type="scientific">Venatoribacter cucullus</name>
    <dbReference type="NCBI Taxonomy" id="2661630"/>
    <lineage>
        <taxon>Bacteria</taxon>
        <taxon>Pseudomonadati</taxon>
        <taxon>Pseudomonadota</taxon>
        <taxon>Gammaproteobacteria</taxon>
        <taxon>Oceanospirillales</taxon>
        <taxon>Oceanospirillaceae</taxon>
        <taxon>Venatoribacter</taxon>
    </lineage>
</organism>
<evidence type="ECO:0000313" key="2">
    <source>
        <dbReference type="Proteomes" id="UP000596074"/>
    </source>
</evidence>
<sequence length="198" mass="21984">MSTEMQPLFWRISDHDQSGFEAVSLLMPAGVSDQTPTEFPTEVSFRSNRSSTHPVDLRWSEEDSDLFMTLLDRLADEELEGDVELNLSDSVIQGIVQLVALARFKTPWPTDELTGDDFITEREELEMGDVVALNTRYGYPLAIIVGLDSVDATCILLDPVFSNSQVLIPDHSVLIVNRLSVLPATFADSDGGEEAIRH</sequence>
<dbReference type="AlphaFoldDB" id="A0A9E8FLR7"/>
<evidence type="ECO:0000313" key="1">
    <source>
        <dbReference type="EMBL" id="QQD24844.1"/>
    </source>
</evidence>
<dbReference type="Proteomes" id="UP000596074">
    <property type="component" value="Chromosome"/>
</dbReference>
<keyword evidence="2" id="KW-1185">Reference proteome</keyword>